<keyword evidence="2 6" id="KW-0540">Nuclease</keyword>
<dbReference type="Pfam" id="PF00575">
    <property type="entry name" value="S1"/>
    <property type="match status" value="1"/>
</dbReference>
<dbReference type="PROSITE" id="PS01175">
    <property type="entry name" value="RIBONUCLEASE_II"/>
    <property type="match status" value="1"/>
</dbReference>
<dbReference type="PROSITE" id="PS50126">
    <property type="entry name" value="S1"/>
    <property type="match status" value="1"/>
</dbReference>
<dbReference type="KEGG" id="mtar:DF168_02267"/>
<comment type="subcellular location">
    <subcellularLocation>
        <location evidence="6">Cytoplasm</location>
    </subcellularLocation>
</comment>
<dbReference type="Proteomes" id="UP000247465">
    <property type="component" value="Chromosome"/>
</dbReference>
<organism evidence="8 9">
    <name type="scientific">Candidatus Moanibacter tarae</name>
    <dbReference type="NCBI Taxonomy" id="2200854"/>
    <lineage>
        <taxon>Bacteria</taxon>
        <taxon>Pseudomonadati</taxon>
        <taxon>Verrucomicrobiota</taxon>
        <taxon>Opitutia</taxon>
        <taxon>Puniceicoccales</taxon>
        <taxon>Puniceicoccales incertae sedis</taxon>
        <taxon>Candidatus Moanibacter</taxon>
    </lineage>
</organism>
<dbReference type="Pfam" id="PF17876">
    <property type="entry name" value="CSD2"/>
    <property type="match status" value="1"/>
</dbReference>
<dbReference type="SUPFAM" id="SSF50249">
    <property type="entry name" value="Nucleic acid-binding proteins"/>
    <property type="match status" value="3"/>
</dbReference>
<evidence type="ECO:0000256" key="5">
    <source>
        <dbReference type="ARBA" id="ARBA00022884"/>
    </source>
</evidence>
<dbReference type="SMART" id="SM00955">
    <property type="entry name" value="RNB"/>
    <property type="match status" value="1"/>
</dbReference>
<reference evidence="8 9" key="1">
    <citation type="submission" date="2018-06" db="EMBL/GenBank/DDBJ databases">
        <title>Draft Genome Sequence of a Novel Marine Bacterium Related to the Verrucomicrobia.</title>
        <authorList>
            <person name="Vosseberg J."/>
            <person name="Martijn J."/>
            <person name="Ettema T.J.G."/>
        </authorList>
    </citation>
    <scope>NUCLEOTIDE SEQUENCE [LARGE SCALE GENOMIC DNA]</scope>
    <source>
        <strain evidence="8">TARA_B100001123</strain>
    </source>
</reference>
<dbReference type="EC" id="3.1.13.1" evidence="6"/>
<dbReference type="EMBL" id="CP029803">
    <property type="protein sequence ID" value="AWT61041.1"/>
    <property type="molecule type" value="Genomic_DNA"/>
</dbReference>
<keyword evidence="1 6" id="KW-0963">Cytoplasm</keyword>
<evidence type="ECO:0000313" key="9">
    <source>
        <dbReference type="Proteomes" id="UP000247465"/>
    </source>
</evidence>
<keyword evidence="3 6" id="KW-0378">Hydrolase</keyword>
<dbReference type="GO" id="GO:0003723">
    <property type="term" value="F:RNA binding"/>
    <property type="evidence" value="ECO:0007669"/>
    <property type="project" value="UniProtKB-UniRule"/>
</dbReference>
<dbReference type="PANTHER" id="PTHR23355:SF9">
    <property type="entry name" value="DIS3-LIKE EXONUCLEASE 2"/>
    <property type="match status" value="1"/>
</dbReference>
<evidence type="ECO:0000256" key="1">
    <source>
        <dbReference type="ARBA" id="ARBA00022490"/>
    </source>
</evidence>
<dbReference type="CDD" id="cd04471">
    <property type="entry name" value="S1_RNase_R"/>
    <property type="match status" value="1"/>
</dbReference>
<name>A0A2Z4AFN5_9BACT</name>
<keyword evidence="5 6" id="KW-0694">RNA-binding</keyword>
<dbReference type="InterPro" id="IPR003029">
    <property type="entry name" value="S1_domain"/>
</dbReference>
<dbReference type="GO" id="GO:0008859">
    <property type="term" value="F:exoribonuclease II activity"/>
    <property type="evidence" value="ECO:0007669"/>
    <property type="project" value="UniProtKB-UniRule"/>
</dbReference>
<dbReference type="InterPro" id="IPR050180">
    <property type="entry name" value="RNR_Ribonuclease"/>
</dbReference>
<sequence length="756" mass="86287">MFNENVIFNLLGDRNYVPMNAREIGENIGSGKHQFRTLQRSLNRLVASGQIARIGERRYCLPKDANLISGIINFRQNGSATIIPDSESENSRTKVFSVRARDTGVAMHKDRVFAQIDSRTKRSFSYQVRRKDKGVTVPEPDQARVIRIIERGRKTVSGTLKRSHHYFYVIPDDPRLNFDLLVPNPKGSALSPKPKVNHKVIVELKEWKDRHLSPEGEIVRVLGKTHSPSAEFEALLNNYHLAPEFPDPVISECEKIPLAIRKRDLKNRLDLRELYTFTVDPDDAKDFDDALSIQTLGSGDIMVGVHIADVSAYVRPGSALDREAQKRGNSTYLVGSVIPMLPQSLSNGICSLVEGEDRLTKTVFLTFSSKGQFKASSFANTVIRSRKRLTYKQTLALLKNVDHDQLMRIPTPPPHQTGSPGRPLSVLTKDEINSLQKNLQSLWAIAGCLRRQRTNKGSLELDSTEVKLIVDKKGFTERIEKIQNDESHQLIEEFMLAANESIAKQIGVSKIPLIYRVHDQPERDRLGELREYLLDFAIRVGDLTHRKEMVKLLRLIKTHPLNSLLRIEVLRSMKPASYRNRRDGHYGLNKTYYTHFTSPIRRYSDLITHRVLDRYLYSENADTAAVRKIKHYQTSVLSSISSHLTSTQQNSKEAERESVKVKLLEYFELGMKTRGDQSYEALITDVRNHGFFVELKDSMAYGFVQASDLPQDFYFLSEKESALVGRKSGKSYRIGQSVNLYVKKVDRFKRQIDFTL</sequence>
<dbReference type="InterPro" id="IPR040476">
    <property type="entry name" value="CSD2"/>
</dbReference>
<comment type="similarity">
    <text evidence="6">Belongs to the RNR ribonuclease family. RNase R subfamily.</text>
</comment>
<dbReference type="HAMAP" id="MF_01895">
    <property type="entry name" value="RNase_R"/>
    <property type="match status" value="1"/>
</dbReference>
<accession>A0A2Z4AFN5</accession>
<dbReference type="InterPro" id="IPR001900">
    <property type="entry name" value="RNase_II/R"/>
</dbReference>
<protein>
    <recommendedName>
        <fullName evidence="6">Ribonuclease R</fullName>
        <shortName evidence="6">RNase R</shortName>
        <ecNumber evidence="6">3.1.13.1</ecNumber>
    </recommendedName>
</protein>
<dbReference type="GO" id="GO:0006402">
    <property type="term" value="P:mRNA catabolic process"/>
    <property type="evidence" value="ECO:0007669"/>
    <property type="project" value="TreeGrafter"/>
</dbReference>
<dbReference type="InterPro" id="IPR012340">
    <property type="entry name" value="NA-bd_OB-fold"/>
</dbReference>
<dbReference type="InterPro" id="IPR022966">
    <property type="entry name" value="RNase_II/R_CS"/>
</dbReference>
<dbReference type="PANTHER" id="PTHR23355">
    <property type="entry name" value="RIBONUCLEASE"/>
    <property type="match status" value="1"/>
</dbReference>
<dbReference type="GO" id="GO:0005829">
    <property type="term" value="C:cytosol"/>
    <property type="evidence" value="ECO:0007669"/>
    <property type="project" value="TreeGrafter"/>
</dbReference>
<gene>
    <name evidence="6 8" type="primary">rnr</name>
    <name evidence="8" type="ORF">DF168_02267</name>
</gene>
<dbReference type="AlphaFoldDB" id="A0A2Z4AFN5"/>
<proteinExistence type="inferred from homology"/>
<evidence type="ECO:0000256" key="4">
    <source>
        <dbReference type="ARBA" id="ARBA00022839"/>
    </source>
</evidence>
<keyword evidence="4 6" id="KW-0269">Exonuclease</keyword>
<evidence type="ECO:0000259" key="7">
    <source>
        <dbReference type="PROSITE" id="PS50126"/>
    </source>
</evidence>
<dbReference type="Pfam" id="PF00773">
    <property type="entry name" value="RNB"/>
    <property type="match status" value="1"/>
</dbReference>
<comment type="catalytic activity">
    <reaction evidence="6">
        <text>Exonucleolytic cleavage in the 3'- to 5'-direction to yield nucleoside 5'-phosphates.</text>
        <dbReference type="EC" id="3.1.13.1"/>
    </reaction>
</comment>
<evidence type="ECO:0000256" key="6">
    <source>
        <dbReference type="HAMAP-Rule" id="MF_01895"/>
    </source>
</evidence>
<dbReference type="InterPro" id="IPR011805">
    <property type="entry name" value="RNase_R"/>
</dbReference>
<dbReference type="Gene3D" id="2.40.50.140">
    <property type="entry name" value="Nucleic acid-binding proteins"/>
    <property type="match status" value="1"/>
</dbReference>
<evidence type="ECO:0000256" key="2">
    <source>
        <dbReference type="ARBA" id="ARBA00022722"/>
    </source>
</evidence>
<comment type="function">
    <text evidence="6">3'-5' exoribonuclease that releases 5'-nucleoside monophosphates and is involved in maturation of structured RNAs.</text>
</comment>
<feature type="domain" description="S1 motif" evidence="7">
    <location>
        <begin position="670"/>
        <end position="756"/>
    </location>
</feature>
<evidence type="ECO:0000313" key="8">
    <source>
        <dbReference type="EMBL" id="AWT61041.1"/>
    </source>
</evidence>
<evidence type="ECO:0000256" key="3">
    <source>
        <dbReference type="ARBA" id="ARBA00022801"/>
    </source>
</evidence>